<dbReference type="AlphaFoldDB" id="K0SAS6"/>
<dbReference type="Proteomes" id="UP000266841">
    <property type="component" value="Unassembled WGS sequence"/>
</dbReference>
<gene>
    <name evidence="1" type="ORF">THAOC_17000</name>
</gene>
<dbReference type="InterPro" id="IPR027417">
    <property type="entry name" value="P-loop_NTPase"/>
</dbReference>
<evidence type="ECO:0000313" key="2">
    <source>
        <dbReference type="Proteomes" id="UP000266841"/>
    </source>
</evidence>
<dbReference type="Gene3D" id="3.40.50.300">
    <property type="entry name" value="P-loop containing nucleotide triphosphate hydrolases"/>
    <property type="match status" value="1"/>
</dbReference>
<sequence>PGVRLPASDRPGAERATLPARTTTHFRVSELKPIGDFVVGPQFFPLTSSLSSADAGPGRPGRVGGQAVQAGVASWRRREGSVQLAQRAMNGASTCWLLALSSLVAILLTTSNVSIRERALKRRRSLFARLDPRTTVERVPHNHPEYDHRQAGDAVVSCTATNGVEHKIDFGANPGSINRQRRLLAASSAECYDRLLPHFVRNFRRRLDGTKRHLILHVPKTGGTTLCHLAKDSGFEVLIDDRGVNCWDERRFYPLWIWGEFWDRPWFDNGGRSGDAASFCESFDSELPQLVMNENYLDHPLCTRERIYSILVRDPVERTMSHERHLLAKRDRMSQRDFEGRLSLARNSYVTWSLSHGLVGRGTGEVNAVPSREHLEVAKDALLNFDFVMDMTSGAVCTSQSLKLMGLGADPLRRHNANKGGDFAAPLDRDQYESLNVLDAELYEFAKKLMQIDCDLVLKLLLGD</sequence>
<comment type="caution">
    <text evidence="1">The sequence shown here is derived from an EMBL/GenBank/DDBJ whole genome shotgun (WGS) entry which is preliminary data.</text>
</comment>
<evidence type="ECO:0008006" key="3">
    <source>
        <dbReference type="Google" id="ProtNLM"/>
    </source>
</evidence>
<keyword evidence="2" id="KW-1185">Reference proteome</keyword>
<accession>K0SAS6</accession>
<name>K0SAS6_THAOC</name>
<proteinExistence type="predicted"/>
<feature type="non-terminal residue" evidence="1">
    <location>
        <position position="1"/>
    </location>
</feature>
<dbReference type="OrthoDB" id="54434at2759"/>
<organism evidence="1 2">
    <name type="scientific">Thalassiosira oceanica</name>
    <name type="common">Marine diatom</name>
    <dbReference type="NCBI Taxonomy" id="159749"/>
    <lineage>
        <taxon>Eukaryota</taxon>
        <taxon>Sar</taxon>
        <taxon>Stramenopiles</taxon>
        <taxon>Ochrophyta</taxon>
        <taxon>Bacillariophyta</taxon>
        <taxon>Coscinodiscophyceae</taxon>
        <taxon>Thalassiosirophycidae</taxon>
        <taxon>Thalassiosirales</taxon>
        <taxon>Thalassiosiraceae</taxon>
        <taxon>Thalassiosira</taxon>
    </lineage>
</organism>
<evidence type="ECO:0000313" key="1">
    <source>
        <dbReference type="EMBL" id="EJK62390.1"/>
    </source>
</evidence>
<dbReference type="EMBL" id="AGNL01018925">
    <property type="protein sequence ID" value="EJK62390.1"/>
    <property type="molecule type" value="Genomic_DNA"/>
</dbReference>
<reference evidence="1 2" key="1">
    <citation type="journal article" date="2012" name="Genome Biol.">
        <title>Genome and low-iron response of an oceanic diatom adapted to chronic iron limitation.</title>
        <authorList>
            <person name="Lommer M."/>
            <person name="Specht M."/>
            <person name="Roy A.S."/>
            <person name="Kraemer L."/>
            <person name="Andreson R."/>
            <person name="Gutowska M.A."/>
            <person name="Wolf J."/>
            <person name="Bergner S.V."/>
            <person name="Schilhabel M.B."/>
            <person name="Klostermeier U.C."/>
            <person name="Beiko R.G."/>
            <person name="Rosenstiel P."/>
            <person name="Hippler M."/>
            <person name="Laroche J."/>
        </authorList>
    </citation>
    <scope>NUCLEOTIDE SEQUENCE [LARGE SCALE GENOMIC DNA]</scope>
    <source>
        <strain evidence="1 2">CCMP1005</strain>
    </source>
</reference>
<protein>
    <recommendedName>
        <fullName evidence="3">Sulfotransferase domain-containing protein</fullName>
    </recommendedName>
</protein>